<dbReference type="Proteomes" id="UP001301958">
    <property type="component" value="Unassembled WGS sequence"/>
</dbReference>
<reference evidence="1" key="1">
    <citation type="journal article" date="2023" name="Mol. Phylogenet. Evol.">
        <title>Genome-scale phylogeny and comparative genomics of the fungal order Sordariales.</title>
        <authorList>
            <person name="Hensen N."/>
            <person name="Bonometti L."/>
            <person name="Westerberg I."/>
            <person name="Brannstrom I.O."/>
            <person name="Guillou S."/>
            <person name="Cros-Aarteil S."/>
            <person name="Calhoun S."/>
            <person name="Haridas S."/>
            <person name="Kuo A."/>
            <person name="Mondo S."/>
            <person name="Pangilinan J."/>
            <person name="Riley R."/>
            <person name="LaButti K."/>
            <person name="Andreopoulos B."/>
            <person name="Lipzen A."/>
            <person name="Chen C."/>
            <person name="Yan M."/>
            <person name="Daum C."/>
            <person name="Ng V."/>
            <person name="Clum A."/>
            <person name="Steindorff A."/>
            <person name="Ohm R.A."/>
            <person name="Martin F."/>
            <person name="Silar P."/>
            <person name="Natvig D.O."/>
            <person name="Lalanne C."/>
            <person name="Gautier V."/>
            <person name="Ament-Velasquez S.L."/>
            <person name="Kruys A."/>
            <person name="Hutchinson M.I."/>
            <person name="Powell A.J."/>
            <person name="Barry K."/>
            <person name="Miller A.N."/>
            <person name="Grigoriev I.V."/>
            <person name="Debuchy R."/>
            <person name="Gladieux P."/>
            <person name="Hiltunen Thoren M."/>
            <person name="Johannesson H."/>
        </authorList>
    </citation>
    <scope>NUCLEOTIDE SEQUENCE</scope>
    <source>
        <strain evidence="1">CBS 990.96</strain>
    </source>
</reference>
<name>A0AAN7BIZ5_9PEZI</name>
<sequence length="298" mass="32464">MANQQKQYFLSPTWDYPPGPTSPLSIGNIILSTSKPVPALFQASKSPNYQSLVLDKISQTIKKDVSWTNSKTLSYNFGIWGKFLEFMGAEIGIETSKENAEIFQFESVVTQNFFPDEEYLKEILLKSPVVLRRMQKFRKPVFIVTGVKSVHGAVAKTVWKRNVGLNTSVGVDVVAAATGIPLPISGLEVGPKVGTSKGKGGSSGFGSGGDEFVFAYRVLKVRVRGKGQVSQEEYVRGAMLGVPGAKDGDELVDLEMLEVEDGDEDVKGFESAEGIVEVEEDEGDEEEVKVFLPSRGVV</sequence>
<dbReference type="EMBL" id="MU865403">
    <property type="protein sequence ID" value="KAK4224122.1"/>
    <property type="molecule type" value="Genomic_DNA"/>
</dbReference>
<comment type="caution">
    <text evidence="1">The sequence shown here is derived from an EMBL/GenBank/DDBJ whole genome shotgun (WGS) entry which is preliminary data.</text>
</comment>
<protein>
    <submittedName>
        <fullName evidence="1">Uncharacterized protein</fullName>
    </submittedName>
</protein>
<evidence type="ECO:0000313" key="1">
    <source>
        <dbReference type="EMBL" id="KAK4224122.1"/>
    </source>
</evidence>
<organism evidence="1 2">
    <name type="scientific">Podospora fimiseda</name>
    <dbReference type="NCBI Taxonomy" id="252190"/>
    <lineage>
        <taxon>Eukaryota</taxon>
        <taxon>Fungi</taxon>
        <taxon>Dikarya</taxon>
        <taxon>Ascomycota</taxon>
        <taxon>Pezizomycotina</taxon>
        <taxon>Sordariomycetes</taxon>
        <taxon>Sordariomycetidae</taxon>
        <taxon>Sordariales</taxon>
        <taxon>Podosporaceae</taxon>
        <taxon>Podospora</taxon>
    </lineage>
</organism>
<evidence type="ECO:0000313" key="2">
    <source>
        <dbReference type="Proteomes" id="UP001301958"/>
    </source>
</evidence>
<reference evidence="1" key="2">
    <citation type="submission" date="2023-05" db="EMBL/GenBank/DDBJ databases">
        <authorList>
            <consortium name="Lawrence Berkeley National Laboratory"/>
            <person name="Steindorff A."/>
            <person name="Hensen N."/>
            <person name="Bonometti L."/>
            <person name="Westerberg I."/>
            <person name="Brannstrom I.O."/>
            <person name="Guillou S."/>
            <person name="Cros-Aarteil S."/>
            <person name="Calhoun S."/>
            <person name="Haridas S."/>
            <person name="Kuo A."/>
            <person name="Mondo S."/>
            <person name="Pangilinan J."/>
            <person name="Riley R."/>
            <person name="Labutti K."/>
            <person name="Andreopoulos B."/>
            <person name="Lipzen A."/>
            <person name="Chen C."/>
            <person name="Yanf M."/>
            <person name="Daum C."/>
            <person name="Ng V."/>
            <person name="Clum A."/>
            <person name="Ohm R."/>
            <person name="Martin F."/>
            <person name="Silar P."/>
            <person name="Natvig D."/>
            <person name="Lalanne C."/>
            <person name="Gautier V."/>
            <person name="Ament-Velasquez S.L."/>
            <person name="Kruys A."/>
            <person name="Hutchinson M.I."/>
            <person name="Powell A.J."/>
            <person name="Barry K."/>
            <person name="Miller A.N."/>
            <person name="Grigoriev I.V."/>
            <person name="Debuchy R."/>
            <person name="Gladieux P."/>
            <person name="Thoren M.H."/>
            <person name="Johannesson H."/>
        </authorList>
    </citation>
    <scope>NUCLEOTIDE SEQUENCE</scope>
    <source>
        <strain evidence="1">CBS 990.96</strain>
    </source>
</reference>
<accession>A0AAN7BIZ5</accession>
<keyword evidence="2" id="KW-1185">Reference proteome</keyword>
<proteinExistence type="predicted"/>
<dbReference type="AlphaFoldDB" id="A0AAN7BIZ5"/>
<gene>
    <name evidence="1" type="ORF">QBC38DRAFT_26713</name>
</gene>